<dbReference type="AlphaFoldDB" id="A0A0A0GVJ9"/>
<dbReference type="InterPro" id="IPR003439">
    <property type="entry name" value="ABC_transporter-like_ATP-bd"/>
</dbReference>
<dbReference type="RefSeq" id="WP_016232715.1">
    <property type="nucleotide sequence ID" value="NZ_CAJSJO010000075.1"/>
</dbReference>
<dbReference type="Pfam" id="PF00005">
    <property type="entry name" value="ABC_tran"/>
    <property type="match status" value="1"/>
</dbReference>
<name>A0A0A0GVJ9_ECOLX</name>
<evidence type="ECO:0000313" key="8">
    <source>
        <dbReference type="Proteomes" id="UP000254716"/>
    </source>
</evidence>
<keyword evidence="3" id="KW-0547">Nucleotide-binding</keyword>
<dbReference type="PANTHER" id="PTHR42788:SF19">
    <property type="entry name" value="ALIPHATIC SULFONATES IMPORT ATP-BINDING PROTEIN SSUB 2"/>
    <property type="match status" value="1"/>
</dbReference>
<dbReference type="InterPro" id="IPR003593">
    <property type="entry name" value="AAA+_ATPase"/>
</dbReference>
<dbReference type="EC" id="3.6.3.-" evidence="6"/>
<dbReference type="InterPro" id="IPR017871">
    <property type="entry name" value="ABC_transporter-like_CS"/>
</dbReference>
<evidence type="ECO:0000256" key="4">
    <source>
        <dbReference type="ARBA" id="ARBA00022840"/>
    </source>
</evidence>
<reference evidence="7 9" key="2">
    <citation type="submission" date="2019-08" db="EMBL/GenBank/DDBJ databases">
        <title>Whole genome analysis of cultivated E. coli strains isolated from CD patients and healthy donors.</title>
        <authorList>
            <person name="Siniagina M.N."/>
            <person name="Markelova M.I."/>
            <person name="Laikov A.V."/>
            <person name="Boulygina E.A."/>
            <person name="Khusnutdinova D.R."/>
            <person name="Kharchenko A."/>
            <person name="Grigoryeva T.V."/>
        </authorList>
    </citation>
    <scope>NUCLEOTIDE SEQUENCE [LARGE SCALE GENOMIC DNA]</scope>
    <source>
        <strain evidence="7 9">1_45_11</strain>
    </source>
</reference>
<evidence type="ECO:0000313" key="7">
    <source>
        <dbReference type="EMBL" id="TXQ28945.1"/>
    </source>
</evidence>
<reference evidence="6 8" key="1">
    <citation type="submission" date="2018-06" db="EMBL/GenBank/DDBJ databases">
        <authorList>
            <consortium name="Pathogen Informatics"/>
            <person name="Doyle S."/>
        </authorList>
    </citation>
    <scope>NUCLEOTIDE SEQUENCE [LARGE SCALE GENOMIC DNA]</scope>
    <source>
        <strain evidence="6 8">NCTC9081</strain>
    </source>
</reference>
<sequence length="222" mass="24508">MIALSHINKSYQQKQVLIDVSLSLPPGEIICLLGPSGGGKSTLLRIVAGLIKPDSGTVNISASQCAMVFQEPRLLPWLTVAENLALALPFLCSRKIKQAKIAEVLQQVQLGESYSLMPHELSGGMAQRVGIARALLQKPQVLLMDEPFAALDAITRSEQQEMLIRLITHQNISCLFVTHDLNEAITIGQQILVMSQGRIAVVYRRHHDISHTELKQRILTHL</sequence>
<protein>
    <submittedName>
        <fullName evidence="7">ABC transporter ATP-binding protein</fullName>
    </submittedName>
    <submittedName>
        <fullName evidence="6">Putative ABC transporter</fullName>
        <ecNumber evidence="6">3.6.3.-</ecNumber>
    </submittedName>
</protein>
<keyword evidence="4 7" id="KW-0067">ATP-binding</keyword>
<proteinExistence type="inferred from homology"/>
<evidence type="ECO:0000313" key="9">
    <source>
        <dbReference type="Proteomes" id="UP000321295"/>
    </source>
</evidence>
<evidence type="ECO:0000313" key="6">
    <source>
        <dbReference type="EMBL" id="STJ14933.1"/>
    </source>
</evidence>
<evidence type="ECO:0000256" key="2">
    <source>
        <dbReference type="ARBA" id="ARBA00022448"/>
    </source>
</evidence>
<feature type="domain" description="ABC transporter" evidence="5">
    <location>
        <begin position="2"/>
        <end position="221"/>
    </location>
</feature>
<accession>A0A0A0GVJ9</accession>
<evidence type="ECO:0000256" key="3">
    <source>
        <dbReference type="ARBA" id="ARBA00022741"/>
    </source>
</evidence>
<dbReference type="SMART" id="SM00382">
    <property type="entry name" value="AAA"/>
    <property type="match status" value="1"/>
</dbReference>
<dbReference type="InterPro" id="IPR027417">
    <property type="entry name" value="P-loop_NTPase"/>
</dbReference>
<comment type="similarity">
    <text evidence="1">Belongs to the ABC transporter superfamily.</text>
</comment>
<dbReference type="Proteomes" id="UP000254716">
    <property type="component" value="Unassembled WGS sequence"/>
</dbReference>
<evidence type="ECO:0000256" key="1">
    <source>
        <dbReference type="ARBA" id="ARBA00005417"/>
    </source>
</evidence>
<keyword evidence="6" id="KW-0378">Hydrolase</keyword>
<dbReference type="InterPro" id="IPR050166">
    <property type="entry name" value="ABC_transporter_ATP-bind"/>
</dbReference>
<gene>
    <name evidence="6" type="primary">ssuB_1</name>
    <name evidence="7" type="ORF">FV293_25475</name>
    <name evidence="6" type="ORF">NCTC9081_00275</name>
</gene>
<dbReference type="Gene3D" id="3.40.50.300">
    <property type="entry name" value="P-loop containing nucleotide triphosphate hydrolases"/>
    <property type="match status" value="1"/>
</dbReference>
<dbReference type="PROSITE" id="PS00211">
    <property type="entry name" value="ABC_TRANSPORTER_1"/>
    <property type="match status" value="1"/>
</dbReference>
<dbReference type="PROSITE" id="PS50893">
    <property type="entry name" value="ABC_TRANSPORTER_2"/>
    <property type="match status" value="1"/>
</dbReference>
<organism evidence="6 8">
    <name type="scientific">Escherichia coli</name>
    <dbReference type="NCBI Taxonomy" id="562"/>
    <lineage>
        <taxon>Bacteria</taxon>
        <taxon>Pseudomonadati</taxon>
        <taxon>Pseudomonadota</taxon>
        <taxon>Gammaproteobacteria</taxon>
        <taxon>Enterobacterales</taxon>
        <taxon>Enterobacteriaceae</taxon>
        <taxon>Escherichia</taxon>
    </lineage>
</organism>
<dbReference type="EMBL" id="VRXD01000061">
    <property type="protein sequence ID" value="TXQ28945.1"/>
    <property type="molecule type" value="Genomic_DNA"/>
</dbReference>
<dbReference type="EMBL" id="UGCV01000006">
    <property type="protein sequence ID" value="STJ14933.1"/>
    <property type="molecule type" value="Genomic_DNA"/>
</dbReference>
<dbReference type="GO" id="GO:0005524">
    <property type="term" value="F:ATP binding"/>
    <property type="evidence" value="ECO:0007669"/>
    <property type="project" value="UniProtKB-KW"/>
</dbReference>
<dbReference type="GO" id="GO:0016887">
    <property type="term" value="F:ATP hydrolysis activity"/>
    <property type="evidence" value="ECO:0007669"/>
    <property type="project" value="InterPro"/>
</dbReference>
<dbReference type="PANTHER" id="PTHR42788">
    <property type="entry name" value="TAURINE IMPORT ATP-BINDING PROTEIN-RELATED"/>
    <property type="match status" value="1"/>
</dbReference>
<dbReference type="SUPFAM" id="SSF52540">
    <property type="entry name" value="P-loop containing nucleoside triphosphate hydrolases"/>
    <property type="match status" value="1"/>
</dbReference>
<evidence type="ECO:0000259" key="5">
    <source>
        <dbReference type="PROSITE" id="PS50893"/>
    </source>
</evidence>
<dbReference type="Proteomes" id="UP000321295">
    <property type="component" value="Unassembled WGS sequence"/>
</dbReference>
<keyword evidence="2" id="KW-0813">Transport</keyword>